<gene>
    <name evidence="1" type="ORF">SAMN05428642_102660</name>
</gene>
<accession>A0A1K2IIS4</accession>
<name>A0A1K2IIS4_9FLAO</name>
<dbReference type="OrthoDB" id="1524637at2"/>
<evidence type="ECO:0000313" key="2">
    <source>
        <dbReference type="Proteomes" id="UP000182544"/>
    </source>
</evidence>
<protein>
    <submittedName>
        <fullName evidence="1">Uncharacterized protein</fullName>
    </submittedName>
</protein>
<sequence>MKLLIVTAVEQFEKEVLQLFKKANIESFSASDIDGYKNASSFLMNSSWFPSKKSSAESSMFFSFTENEKIDTLFILIEAFNKNLETNNPIKAAVVPIEKFI</sequence>
<evidence type="ECO:0000313" key="1">
    <source>
        <dbReference type="EMBL" id="SFZ92329.1"/>
    </source>
</evidence>
<organism evidence="1 2">
    <name type="scientific">Flaviramulus basaltis</name>
    <dbReference type="NCBI Taxonomy" id="369401"/>
    <lineage>
        <taxon>Bacteria</taxon>
        <taxon>Pseudomonadati</taxon>
        <taxon>Bacteroidota</taxon>
        <taxon>Flavobacteriia</taxon>
        <taxon>Flavobacteriales</taxon>
        <taxon>Flavobacteriaceae</taxon>
        <taxon>Flaviramulus</taxon>
    </lineage>
</organism>
<dbReference type="RefSeq" id="WP_072401680.1">
    <property type="nucleotide sequence ID" value="NZ_FPKV01000002.1"/>
</dbReference>
<proteinExistence type="predicted"/>
<dbReference type="Proteomes" id="UP000182544">
    <property type="component" value="Unassembled WGS sequence"/>
</dbReference>
<dbReference type="STRING" id="369401.SAMN05428642_102660"/>
<dbReference type="AlphaFoldDB" id="A0A1K2IIS4"/>
<reference evidence="1 2" key="1">
    <citation type="submission" date="2016-10" db="EMBL/GenBank/DDBJ databases">
        <authorList>
            <person name="de Groot N.N."/>
        </authorList>
    </citation>
    <scope>NUCLEOTIDE SEQUENCE [LARGE SCALE GENOMIC DNA]</scope>
    <source>
        <strain evidence="1 2">DSM 18180</strain>
    </source>
</reference>
<dbReference type="EMBL" id="FPKV01000002">
    <property type="protein sequence ID" value="SFZ92329.1"/>
    <property type="molecule type" value="Genomic_DNA"/>
</dbReference>
<keyword evidence="2" id="KW-1185">Reference proteome</keyword>